<accession>A0A2P9D1K8</accession>
<dbReference type="OrthoDB" id="378375at2759"/>
<dbReference type="GO" id="GO:0140042">
    <property type="term" value="P:lipid droplet formation"/>
    <property type="evidence" value="ECO:0007669"/>
    <property type="project" value="UniProtKB-ARBA"/>
</dbReference>
<proteinExistence type="predicted"/>
<keyword evidence="6 7" id="KW-0472">Membrane</keyword>
<evidence type="ECO:0000256" key="7">
    <source>
        <dbReference type="SAM" id="Phobius"/>
    </source>
</evidence>
<comment type="subcellular location">
    <subcellularLocation>
        <location evidence="1">Endoplasmic reticulum membrane</location>
        <topology evidence="1">Multi-pass membrane protein</topology>
    </subcellularLocation>
</comment>
<dbReference type="VEuPathDB" id="PlasmoDB:PRG01_0103200"/>
<keyword evidence="2 7" id="KW-0812">Transmembrane</keyword>
<protein>
    <recommendedName>
        <fullName evidence="10">Seipin domain-containing protein</fullName>
    </recommendedName>
</protein>
<dbReference type="AlphaFoldDB" id="A0A2P9D1K8"/>
<evidence type="ECO:0000256" key="1">
    <source>
        <dbReference type="ARBA" id="ARBA00004477"/>
    </source>
</evidence>
<evidence type="ECO:0000256" key="3">
    <source>
        <dbReference type="ARBA" id="ARBA00022824"/>
    </source>
</evidence>
<evidence type="ECO:0000256" key="4">
    <source>
        <dbReference type="ARBA" id="ARBA00022989"/>
    </source>
</evidence>
<evidence type="ECO:0000313" key="9">
    <source>
        <dbReference type="Proteomes" id="UP000240500"/>
    </source>
</evidence>
<keyword evidence="4 7" id="KW-1133">Transmembrane helix</keyword>
<keyword evidence="5" id="KW-0443">Lipid metabolism</keyword>
<dbReference type="Proteomes" id="UP000240500">
    <property type="component" value="Chromosome 1"/>
</dbReference>
<evidence type="ECO:0000256" key="6">
    <source>
        <dbReference type="ARBA" id="ARBA00023136"/>
    </source>
</evidence>
<evidence type="ECO:0000313" key="8">
    <source>
        <dbReference type="EMBL" id="SOV74882.1"/>
    </source>
</evidence>
<evidence type="ECO:0000256" key="2">
    <source>
        <dbReference type="ARBA" id="ARBA00022692"/>
    </source>
</evidence>
<reference evidence="8 9" key="1">
    <citation type="submission" date="2016-09" db="EMBL/GenBank/DDBJ databases">
        <authorList>
            <consortium name="Pathogen Informatics"/>
        </authorList>
    </citation>
    <scope>NUCLEOTIDE SEQUENCE [LARGE SCALE GENOMIC DNA]</scope>
</reference>
<dbReference type="EMBL" id="LT969564">
    <property type="protein sequence ID" value="SOV74882.1"/>
    <property type="molecule type" value="Genomic_DNA"/>
</dbReference>
<dbReference type="GO" id="GO:0006629">
    <property type="term" value="P:lipid metabolic process"/>
    <property type="evidence" value="ECO:0007669"/>
    <property type="project" value="UniProtKB-KW"/>
</dbReference>
<organism evidence="8 9">
    <name type="scientific">Plasmodium reichenowi</name>
    <dbReference type="NCBI Taxonomy" id="5854"/>
    <lineage>
        <taxon>Eukaryota</taxon>
        <taxon>Sar</taxon>
        <taxon>Alveolata</taxon>
        <taxon>Apicomplexa</taxon>
        <taxon>Aconoidasida</taxon>
        <taxon>Haemosporida</taxon>
        <taxon>Plasmodiidae</taxon>
        <taxon>Plasmodium</taxon>
        <taxon>Plasmodium (Laverania)</taxon>
    </lineage>
</organism>
<keyword evidence="3" id="KW-0256">Endoplasmic reticulum</keyword>
<evidence type="ECO:0008006" key="10">
    <source>
        <dbReference type="Google" id="ProtNLM"/>
    </source>
</evidence>
<dbReference type="Pfam" id="PF06775">
    <property type="entry name" value="Seipin"/>
    <property type="match status" value="1"/>
</dbReference>
<feature type="transmembrane region" description="Helical" evidence="7">
    <location>
        <begin position="198"/>
        <end position="228"/>
    </location>
</feature>
<name>A0A2P9D1K8_PLARE</name>
<gene>
    <name evidence="8" type="ORF">PRG01_0103200</name>
</gene>
<dbReference type="VEuPathDB" id="PlasmoDB:PRCDC_0100700"/>
<evidence type="ECO:0000256" key="5">
    <source>
        <dbReference type="ARBA" id="ARBA00023098"/>
    </source>
</evidence>
<feature type="transmembrane region" description="Helical" evidence="7">
    <location>
        <begin position="555"/>
        <end position="573"/>
    </location>
</feature>
<feature type="transmembrane region" description="Helical" evidence="7">
    <location>
        <begin position="579"/>
        <end position="609"/>
    </location>
</feature>
<dbReference type="GO" id="GO:0005789">
    <property type="term" value="C:endoplasmic reticulum membrane"/>
    <property type="evidence" value="ECO:0007669"/>
    <property type="project" value="UniProtKB-SubCell"/>
</dbReference>
<sequence length="613" mass="75522">MSNINDNNIQNSDVREIKNDEYMGEGYYNIHNECEGFEQNNYMNNNEINMEDGKHDNSDDNINNSMGGITNMLHVNEYKKIKSFCKLRRKFVYIRRTGYNSYIYNRKKKKNKNINKNKIETERNVDEMYNMNNNNNNNHNNNNNNNNNNRYNNNINCLDCFSDLFLKFIKQFIDHINVHLNNVKNYYRSYVCNDNMKYVFYLFIIYMLLNIMIIFFSMFVYFFLYFYFIPQNKYVFPIDFSLVKNPIEDYLQNEKRYNIMNKMNNMGNMDNMDNMNHINYMNSMNHHHNNNNNNNNKNNNYNNCNIKNNCNNINMMKNFDKSNLNESEDFYIKYFDSLKVDILNSIKNKFNCCCSHECNWFNNILYDKDYNYDYNYNIIDEESRKRNDYLYYNKLTGFYKDFQNNILRGHILFQNKLYYSEKEEFYKNFNPFNFIFFFKKRTGKDNLLNIKKGYKIDIFLNFSYMNNEYNDKFNFIQLVTEIFNKNNNVMFRNEKLYINNNNYEFIKKLHLFLNAPFYFFNMFNNKTKEIRLVHDYKYTTNFYKIQIYIYPPIQIHKASIVILVYVNFIYYYMYNYPFVFFYIFVFFLSFILIFFNTILFFILSCYYYFKNGL</sequence>
<dbReference type="InterPro" id="IPR009617">
    <property type="entry name" value="Seipin"/>
</dbReference>